<reference evidence="3 4" key="1">
    <citation type="submission" date="2019-10" db="EMBL/GenBank/DDBJ databases">
        <title>Nonomuraea sp. nov., isolated from Phyllanthus amarus.</title>
        <authorList>
            <person name="Klykleung N."/>
            <person name="Tanasupawat S."/>
        </authorList>
    </citation>
    <scope>NUCLEOTIDE SEQUENCE [LARGE SCALE GENOMIC DNA]</scope>
    <source>
        <strain evidence="3 4">PA1-10</strain>
    </source>
</reference>
<keyword evidence="4" id="KW-1185">Reference proteome</keyword>
<dbReference type="Proteomes" id="UP000312512">
    <property type="component" value="Unassembled WGS sequence"/>
</dbReference>
<gene>
    <name evidence="3" type="ORF">FH608_020800</name>
</gene>
<dbReference type="Pfam" id="PF06863">
    <property type="entry name" value="DUF1254"/>
    <property type="match status" value="1"/>
</dbReference>
<feature type="domain" description="DUF1214" evidence="1">
    <location>
        <begin position="375"/>
        <end position="414"/>
    </location>
</feature>
<dbReference type="AlphaFoldDB" id="A0A5C4WFM9"/>
<dbReference type="PANTHER" id="PTHR36509">
    <property type="entry name" value="BLL3101 PROTEIN"/>
    <property type="match status" value="1"/>
</dbReference>
<dbReference type="PANTHER" id="PTHR36509:SF3">
    <property type="entry name" value="SIGNAL PEPTIDE PROTEIN"/>
    <property type="match status" value="1"/>
</dbReference>
<dbReference type="InterPro" id="IPR037050">
    <property type="entry name" value="DUF1254_sf"/>
</dbReference>
<proteinExistence type="predicted"/>
<organism evidence="3 4">
    <name type="scientific">Nonomuraea phyllanthi</name>
    <dbReference type="NCBI Taxonomy" id="2219224"/>
    <lineage>
        <taxon>Bacteria</taxon>
        <taxon>Bacillati</taxon>
        <taxon>Actinomycetota</taxon>
        <taxon>Actinomycetes</taxon>
        <taxon>Streptosporangiales</taxon>
        <taxon>Streptosporangiaceae</taxon>
        <taxon>Nonomuraea</taxon>
    </lineage>
</organism>
<dbReference type="InterPro" id="IPR010679">
    <property type="entry name" value="DUF1254"/>
</dbReference>
<dbReference type="Pfam" id="PF06742">
    <property type="entry name" value="DUF1214"/>
    <property type="match status" value="1"/>
</dbReference>
<evidence type="ECO:0000313" key="3">
    <source>
        <dbReference type="EMBL" id="KAB8193656.1"/>
    </source>
</evidence>
<dbReference type="Gene3D" id="1.10.3360.10">
    <property type="entry name" value="VPA0735-like domain"/>
    <property type="match status" value="1"/>
</dbReference>
<name>A0A5C4WFM9_9ACTN</name>
<dbReference type="Gene3D" id="2.60.40.1610">
    <property type="entry name" value="Domain of unknown function DUF1254"/>
    <property type="match status" value="1"/>
</dbReference>
<dbReference type="InterPro" id="IPR010621">
    <property type="entry name" value="DUF1214"/>
</dbReference>
<evidence type="ECO:0000313" key="4">
    <source>
        <dbReference type="Proteomes" id="UP000312512"/>
    </source>
</evidence>
<feature type="domain" description="DUF1254" evidence="2">
    <location>
        <begin position="76"/>
        <end position="213"/>
    </location>
</feature>
<dbReference type="EMBL" id="VDLX02000007">
    <property type="protein sequence ID" value="KAB8193656.1"/>
    <property type="molecule type" value="Genomic_DNA"/>
</dbReference>
<dbReference type="OrthoDB" id="272779at2"/>
<protein>
    <submittedName>
        <fullName evidence="3">DUF1254 domain-containing protein</fullName>
    </submittedName>
</protein>
<sequence length="540" mass="59408">MTAVMEGTSGAMTIDRYEALARLPLEGGYPTEETAVALDEELFFQRATQTYLWALPAMNMYAMRTALGDLSGYGYNVMSVFEKRLKPNTLITTPNSDVIYGLTFADLSETGPLVVDVPARLQALMDDFWHRPLTGPDIDGVRYLGDVGIPGPDRGKGGRYLVVPQGYQGEVDAQEYFVFTSPTNGIFIFVRGFFSSVDDLEPAVASVESITIRPLEGDAEPMTFRHVSDIPVNALFPADATYFDLLDRFVQGEPDDAVDPYMHGMLAAVGIGKGKTFTPPPRRRELLDLAARTAWRMAKNIAANFDAQDDARWWPDRRWVAHVKTWPGDFLHTLLDEQWRVRATGHTDVDAKAHMFINHYSISTGMISSVAGMGAKYGNAYKDSTGDHLRGENIYRLDLPPDPPADLFWSVTVLRQPVPAGRLRQGRRSALNFCCPATPGRCGVALPARASTSRSRTALSSAIRSSSAATFLLTASTLGGQAGPSKTSPSSRQGRKPCTSWAVKPFDSSSRMLRTLVTALLSYRRYPLGVRSGWSRFCCS</sequence>
<comment type="caution">
    <text evidence="3">The sequence shown here is derived from an EMBL/GenBank/DDBJ whole genome shotgun (WGS) entry which is preliminary data.</text>
</comment>
<dbReference type="InterPro" id="IPR037049">
    <property type="entry name" value="DUF1214_C_sf"/>
</dbReference>
<accession>A0A5C4WFM9</accession>
<evidence type="ECO:0000259" key="2">
    <source>
        <dbReference type="Pfam" id="PF06863"/>
    </source>
</evidence>
<dbReference type="SUPFAM" id="SSF160935">
    <property type="entry name" value="VPA0735-like"/>
    <property type="match status" value="1"/>
</dbReference>
<evidence type="ECO:0000259" key="1">
    <source>
        <dbReference type="Pfam" id="PF06742"/>
    </source>
</evidence>
<dbReference type="Gene3D" id="2.60.120.600">
    <property type="entry name" value="Domain of unknown function DUF1214, C-terminal domain"/>
    <property type="match status" value="1"/>
</dbReference>